<evidence type="ECO:0000256" key="6">
    <source>
        <dbReference type="ARBA" id="ARBA00022839"/>
    </source>
</evidence>
<dbReference type="InterPro" id="IPR041796">
    <property type="entry name" value="Mre11_N"/>
</dbReference>
<comment type="similarity">
    <text evidence="1 7">Belongs to the SbcD family.</text>
</comment>
<evidence type="ECO:0000313" key="11">
    <source>
        <dbReference type="Proteomes" id="UP000501316"/>
    </source>
</evidence>
<keyword evidence="7" id="KW-0235">DNA replication</keyword>
<evidence type="ECO:0000256" key="4">
    <source>
        <dbReference type="ARBA" id="ARBA00022722"/>
    </source>
</evidence>
<dbReference type="AlphaFoldDB" id="A0A859DP39"/>
<keyword evidence="4 7" id="KW-0540">Nuclease</keyword>
<keyword evidence="6 7" id="KW-0269">Exonuclease</keyword>
<dbReference type="Pfam" id="PF00149">
    <property type="entry name" value="Metallophos"/>
    <property type="match status" value="1"/>
</dbReference>
<dbReference type="RefSeq" id="WP_086036550.1">
    <property type="nucleotide sequence ID" value="NZ_CP046051.1"/>
</dbReference>
<keyword evidence="7" id="KW-0233">DNA recombination</keyword>
<evidence type="ECO:0000259" key="8">
    <source>
        <dbReference type="Pfam" id="PF00149"/>
    </source>
</evidence>
<dbReference type="Proteomes" id="UP000501316">
    <property type="component" value="Chromosome"/>
</dbReference>
<feature type="domain" description="Nuclease SbcCD subunit D C-terminal" evidence="9">
    <location>
        <begin position="263"/>
        <end position="354"/>
    </location>
</feature>
<organism evidence="10 11">
    <name type="scientific">Caproicibacterium lactatifermentans</name>
    <dbReference type="NCBI Taxonomy" id="2666138"/>
    <lineage>
        <taxon>Bacteria</taxon>
        <taxon>Bacillati</taxon>
        <taxon>Bacillota</taxon>
        <taxon>Clostridia</taxon>
        <taxon>Eubacteriales</taxon>
        <taxon>Oscillospiraceae</taxon>
        <taxon>Caproicibacterium</taxon>
    </lineage>
</organism>
<accession>A0A859DP39</accession>
<evidence type="ECO:0000259" key="9">
    <source>
        <dbReference type="Pfam" id="PF12320"/>
    </source>
</evidence>
<proteinExistence type="inferred from homology"/>
<name>A0A859DP39_9FIRM</name>
<dbReference type="GO" id="GO:0006260">
    <property type="term" value="P:DNA replication"/>
    <property type="evidence" value="ECO:0007669"/>
    <property type="project" value="UniProtKB-KW"/>
</dbReference>
<dbReference type="Gene3D" id="3.60.21.10">
    <property type="match status" value="1"/>
</dbReference>
<evidence type="ECO:0000256" key="5">
    <source>
        <dbReference type="ARBA" id="ARBA00022801"/>
    </source>
</evidence>
<dbReference type="InterPro" id="IPR029052">
    <property type="entry name" value="Metallo-depent_PP-like"/>
</dbReference>
<dbReference type="KEGG" id="clf:GJQ69_01580"/>
<dbReference type="InterPro" id="IPR026843">
    <property type="entry name" value="SbcD_C"/>
</dbReference>
<dbReference type="PANTHER" id="PTHR30337">
    <property type="entry name" value="COMPONENT OF ATP-DEPENDENT DSDNA EXONUCLEASE"/>
    <property type="match status" value="1"/>
</dbReference>
<sequence>MKLLHTADWHLGKALYGRSMLEEQKWFLMQWLLPLIEQEKPDAVLLAGDIFDRQVPPVEAVELLNTFLCGLAQQGVPLVAVSGNHDSARRLSLGTSLLRREKVVLATRPEEVWIPYTIQTADGPLCCYTLPYCEPAAARQALQVQEDGPRTMDTAFRALLARVHLDPTAKNVLITHCFAAGGRISASENPAFVGGSSQVGLDCFAPFDYVALGHLHASQKAGTGRYAGSPLKYSFDEADQKKGVTLVTLDSTGTHTQVVAIIPPHDVRVLSGRFEELLAAAKETPSKDYLQVRLTDTSPVFQPMDQLRTYYPNLLHLSSDWLLSAGDGEDSAFRREMRCRRVSDEQIFTAFLQQICGTEPTEQDLALFRKEMKKEGQE</sequence>
<dbReference type="GO" id="GO:0004519">
    <property type="term" value="F:endonuclease activity"/>
    <property type="evidence" value="ECO:0007669"/>
    <property type="project" value="UniProtKB-KW"/>
</dbReference>
<dbReference type="GO" id="GO:0008408">
    <property type="term" value="F:3'-5' exonuclease activity"/>
    <property type="evidence" value="ECO:0007669"/>
    <property type="project" value="InterPro"/>
</dbReference>
<dbReference type="EMBL" id="CP046051">
    <property type="protein sequence ID" value="QKN23294.1"/>
    <property type="molecule type" value="Genomic_DNA"/>
</dbReference>
<gene>
    <name evidence="7 10" type="primary">sbcD</name>
    <name evidence="10" type="ORF">GJQ69_01580</name>
</gene>
<dbReference type="CDD" id="cd00840">
    <property type="entry name" value="MPP_Mre11_N"/>
    <property type="match status" value="1"/>
</dbReference>
<dbReference type="SUPFAM" id="SSF56300">
    <property type="entry name" value="Metallo-dependent phosphatases"/>
    <property type="match status" value="1"/>
</dbReference>
<comment type="function">
    <text evidence="7">SbcCD cleaves DNA hairpin structures. These structures can inhibit DNA replication and are intermediates in certain DNA recombination reactions. The complex acts as a 3'-&gt;5' double strand exonuclease that can open hairpins. It also has a 5' single-strand endonuclease activity.</text>
</comment>
<comment type="subunit">
    <text evidence="2 7">Heterodimer of SbcC and SbcD.</text>
</comment>
<evidence type="ECO:0000256" key="7">
    <source>
        <dbReference type="RuleBase" id="RU363069"/>
    </source>
</evidence>
<dbReference type="NCBIfam" id="TIGR00619">
    <property type="entry name" value="sbcd"/>
    <property type="match status" value="1"/>
</dbReference>
<evidence type="ECO:0000256" key="2">
    <source>
        <dbReference type="ARBA" id="ARBA00011322"/>
    </source>
</evidence>
<evidence type="ECO:0000256" key="3">
    <source>
        <dbReference type="ARBA" id="ARBA00013365"/>
    </source>
</evidence>
<dbReference type="GO" id="GO:0006310">
    <property type="term" value="P:DNA recombination"/>
    <property type="evidence" value="ECO:0007669"/>
    <property type="project" value="UniProtKB-KW"/>
</dbReference>
<feature type="domain" description="Calcineurin-like phosphoesterase" evidence="8">
    <location>
        <begin position="1"/>
        <end position="217"/>
    </location>
</feature>
<dbReference type="InterPro" id="IPR004593">
    <property type="entry name" value="SbcD"/>
</dbReference>
<keyword evidence="7" id="KW-0255">Endonuclease</keyword>
<dbReference type="Pfam" id="PF12320">
    <property type="entry name" value="SbcD_C"/>
    <property type="match status" value="1"/>
</dbReference>
<dbReference type="InterPro" id="IPR050535">
    <property type="entry name" value="DNA_Repair-Maintenance_Comp"/>
</dbReference>
<protein>
    <recommendedName>
        <fullName evidence="3 7">Nuclease SbcCD subunit D</fullName>
    </recommendedName>
</protein>
<dbReference type="PANTHER" id="PTHR30337:SF0">
    <property type="entry name" value="NUCLEASE SBCCD SUBUNIT D"/>
    <property type="match status" value="1"/>
</dbReference>
<evidence type="ECO:0000256" key="1">
    <source>
        <dbReference type="ARBA" id="ARBA00010555"/>
    </source>
</evidence>
<reference evidence="10 11" key="1">
    <citation type="submission" date="2019-11" db="EMBL/GenBank/DDBJ databases">
        <authorList>
            <person name="Ren C."/>
            <person name="Wang H."/>
            <person name="Xu Y."/>
        </authorList>
    </citation>
    <scope>NUCLEOTIDE SEQUENCE [LARGE SCALE GENOMIC DNA]</scope>
    <source>
        <strain evidence="10 11">LBM 19010</strain>
    </source>
</reference>
<dbReference type="InterPro" id="IPR004843">
    <property type="entry name" value="Calcineurin-like_PHP"/>
</dbReference>
<keyword evidence="5 7" id="KW-0378">Hydrolase</keyword>
<evidence type="ECO:0000313" key="10">
    <source>
        <dbReference type="EMBL" id="QKN23294.1"/>
    </source>
</evidence>